<dbReference type="NCBIfam" id="NF002475">
    <property type="entry name" value="PRK01723.1"/>
    <property type="match status" value="1"/>
</dbReference>
<evidence type="ECO:0000256" key="5">
    <source>
        <dbReference type="ARBA" id="ARBA00022519"/>
    </source>
</evidence>
<organism evidence="19 20">
    <name type="scientific">Hydrogenophaga borbori</name>
    <dbReference type="NCBI Taxonomy" id="2294117"/>
    <lineage>
        <taxon>Bacteria</taxon>
        <taxon>Pseudomonadati</taxon>
        <taxon>Pseudomonadota</taxon>
        <taxon>Betaproteobacteria</taxon>
        <taxon>Burkholderiales</taxon>
        <taxon>Comamonadaceae</taxon>
        <taxon>Hydrogenophaga</taxon>
    </lineage>
</organism>
<comment type="subcellular location">
    <subcellularLocation>
        <location evidence="1 15">Cell inner membrane</location>
        <topology evidence="1 15">Peripheral membrane protein</topology>
        <orientation evidence="1 15">Cytoplasmic side</orientation>
    </subcellularLocation>
</comment>
<feature type="active site" evidence="15">
    <location>
        <position position="603"/>
    </location>
</feature>
<dbReference type="Gene3D" id="1.10.510.10">
    <property type="entry name" value="Transferase(Phosphotransferase) domain 1"/>
    <property type="match status" value="1"/>
</dbReference>
<keyword evidence="4 15" id="KW-1003">Cell membrane</keyword>
<dbReference type="AlphaFoldDB" id="A0A372EKZ0"/>
<dbReference type="RefSeq" id="WP_116958124.1">
    <property type="nucleotide sequence ID" value="NZ_QVLS01000003.1"/>
</dbReference>
<proteinExistence type="inferred from homology"/>
<keyword evidence="7 15" id="KW-0547">Nucleotide-binding</keyword>
<dbReference type="EC" id="2.7.1.166" evidence="15"/>
<dbReference type="HAMAP" id="MF_00521">
    <property type="entry name" value="KDO_kinase"/>
    <property type="match status" value="1"/>
</dbReference>
<dbReference type="InterPro" id="IPR038107">
    <property type="entry name" value="Glycos_transf_N_sf"/>
</dbReference>
<evidence type="ECO:0000256" key="1">
    <source>
        <dbReference type="ARBA" id="ARBA00004515"/>
    </source>
</evidence>
<dbReference type="PANTHER" id="PTHR42755">
    <property type="entry name" value="3-DEOXY-MANNO-OCTULOSONATE CYTIDYLYLTRANSFERASE"/>
    <property type="match status" value="1"/>
</dbReference>
<evidence type="ECO:0000256" key="10">
    <source>
        <dbReference type="ARBA" id="ARBA00022985"/>
    </source>
</evidence>
<keyword evidence="6 15" id="KW-0808">Transferase</keyword>
<evidence type="ECO:0000256" key="12">
    <source>
        <dbReference type="ARBA" id="ARBA00029511"/>
    </source>
</evidence>
<evidence type="ECO:0000256" key="6">
    <source>
        <dbReference type="ARBA" id="ARBA00022679"/>
    </source>
</evidence>
<gene>
    <name evidence="15" type="primary">kdkA</name>
    <name evidence="19" type="ORF">DY262_06360</name>
</gene>
<keyword evidence="5 15" id="KW-0997">Cell inner membrane</keyword>
<evidence type="ECO:0000256" key="2">
    <source>
        <dbReference type="ARBA" id="ARBA00004713"/>
    </source>
</evidence>
<feature type="active site" description="Proton acceptor" evidence="16">
    <location>
        <position position="75"/>
    </location>
</feature>
<dbReference type="GO" id="GO:0005524">
    <property type="term" value="F:ATP binding"/>
    <property type="evidence" value="ECO:0007669"/>
    <property type="project" value="UniProtKB-UniRule"/>
</dbReference>
<evidence type="ECO:0000313" key="20">
    <source>
        <dbReference type="Proteomes" id="UP000261931"/>
    </source>
</evidence>
<evidence type="ECO:0000256" key="13">
    <source>
        <dbReference type="ARBA" id="ARBA00034417"/>
    </source>
</evidence>
<dbReference type="GO" id="GO:0043842">
    <property type="term" value="F:Kdo transferase activity"/>
    <property type="evidence" value="ECO:0007669"/>
    <property type="project" value="UniProtKB-EC"/>
</dbReference>
<comment type="similarity">
    <text evidence="3 15">Belongs to the protein kinase superfamily. KdkA/RfaP family.</text>
</comment>
<keyword evidence="10 15" id="KW-0448">Lipopolysaccharide biosynthesis</keyword>
<dbReference type="SUPFAM" id="SSF53756">
    <property type="entry name" value="UDP-Glycosyltransferase/glycogen phosphorylase"/>
    <property type="match status" value="1"/>
</dbReference>
<evidence type="ECO:0000256" key="16">
    <source>
        <dbReference type="PIRSR" id="PIRSR639901-1"/>
    </source>
</evidence>
<evidence type="ECO:0000256" key="4">
    <source>
        <dbReference type="ARBA" id="ARBA00022475"/>
    </source>
</evidence>
<feature type="domain" description="3-deoxy-D-manno-octulosonic-acid transferase N-terminal" evidence="18">
    <location>
        <begin position="48"/>
        <end position="225"/>
    </location>
</feature>
<dbReference type="EMBL" id="QVLS01000003">
    <property type="protein sequence ID" value="RFP80072.1"/>
    <property type="molecule type" value="Genomic_DNA"/>
</dbReference>
<evidence type="ECO:0000256" key="17">
    <source>
        <dbReference type="PIRSR" id="PIRSR639901-2"/>
    </source>
</evidence>
<evidence type="ECO:0000256" key="3">
    <source>
        <dbReference type="ARBA" id="ARBA00010327"/>
    </source>
</evidence>
<evidence type="ECO:0000256" key="15">
    <source>
        <dbReference type="HAMAP-Rule" id="MF_00521"/>
    </source>
</evidence>
<feature type="site" description="Transition state stabilizer" evidence="17">
    <location>
        <position position="145"/>
    </location>
</feature>
<comment type="catalytic activity">
    <reaction evidence="13 15">
        <text>an alpha-Kdo-(2-&gt;6)-lipid IVA + ATP = a 4-O-phospho-alpha-Kdo-(2-&gt;6)-lipid IVA + ADP + H(+)</text>
        <dbReference type="Rhea" id="RHEA:74271"/>
        <dbReference type="ChEBI" id="CHEBI:15378"/>
        <dbReference type="ChEBI" id="CHEBI:30616"/>
        <dbReference type="ChEBI" id="CHEBI:176428"/>
        <dbReference type="ChEBI" id="CHEBI:193140"/>
        <dbReference type="ChEBI" id="CHEBI:456216"/>
        <dbReference type="EC" id="2.7.1.166"/>
    </reaction>
</comment>
<comment type="function">
    <text evidence="15">Catalyzes the ATP-dependent phosphorylation of the 3-deoxy-D-manno-octulosonic acid (Kdo) residue in Kdo-lipid IV(A) at the 4-OH position.</text>
</comment>
<dbReference type="GO" id="GO:0005886">
    <property type="term" value="C:plasma membrane"/>
    <property type="evidence" value="ECO:0007669"/>
    <property type="project" value="UniProtKB-SubCell"/>
</dbReference>
<evidence type="ECO:0000259" key="18">
    <source>
        <dbReference type="Pfam" id="PF04413"/>
    </source>
</evidence>
<evidence type="ECO:0000313" key="19">
    <source>
        <dbReference type="EMBL" id="RFP80072.1"/>
    </source>
</evidence>
<comment type="pathway">
    <text evidence="2 15">Bacterial outer membrane biogenesis; LPS core biosynthesis.</text>
</comment>
<sequence>MGGRTLAVNPPRATATLRAYRGLSRALTPWLLGWLWWRGRREPGYRDRLGERLGRFAIEPGRLGGLWLHAASVGEVQAARPLIEALLHDWPAHALTVTTQTPTGAAALRAAWGDRIAHRFAPLDTPGAVRRFLDRLQPQALVLVERELWPQWLFECAQRALPVLLANARLSEASARTYSRWPGLMRHAWPRLDVAAADGASAERLRALGVPPQRVTLTGNLKFDAAPPAQAQALPPELRSRRLVVAGSTHDGDEAAWLDAWRGLRERHPDALLVLVPRHPQRFDAVAAELRRRGLAFARRSIGDAVEPQTTVLLADTMGELMHWYRHASLCFVGGTLAPVGGHNPLEPMALGQAFLFGPHTTNAPTLFDEAQAAGAGLAVHDAATLERAVDEALRDPAAWAVRGAAARTLIDAHRGAAQRTQAHLRALLGDVDGSALGPVQVATRDGDTLWHDPRRVDASDAPRLFEAQAPTEHLATGSGRGQARLVQHQGQGLVLRHYRRGGLMARLSEDRFLREAAHRSRAMREFALLRLLRSWRLPVPEAALARHRAHGLVYSADIAVGLIPGSRNLVQRLQSARPTPADWAALGRAIRALHDRQVFHADLNAHNLLLDAQGRAWVVDFDKCAVRPGDAWKADNLARLQRSLRKEATRVHPYHWDEADWTHLTTAYERPDATPP</sequence>
<dbReference type="SUPFAM" id="SSF56112">
    <property type="entry name" value="Protein kinase-like (PK-like)"/>
    <property type="match status" value="1"/>
</dbReference>
<evidence type="ECO:0000256" key="9">
    <source>
        <dbReference type="ARBA" id="ARBA00022840"/>
    </source>
</evidence>
<dbReference type="GO" id="GO:0016773">
    <property type="term" value="F:phosphotransferase activity, alcohol group as acceptor"/>
    <property type="evidence" value="ECO:0007669"/>
    <property type="project" value="UniProtKB-UniRule"/>
</dbReference>
<accession>A0A372EKZ0</accession>
<dbReference type="InterPro" id="IPR022826">
    <property type="entry name" value="KDO_kinase"/>
</dbReference>
<dbReference type="PANTHER" id="PTHR42755:SF1">
    <property type="entry name" value="3-DEOXY-D-MANNO-OCTULOSONIC ACID TRANSFERASE, MITOCHONDRIAL-RELATED"/>
    <property type="match status" value="1"/>
</dbReference>
<dbReference type="InterPro" id="IPR007507">
    <property type="entry name" value="Glycos_transf_N"/>
</dbReference>
<dbReference type="UniPathway" id="UPA00958"/>
<dbReference type="GO" id="GO:0009245">
    <property type="term" value="P:lipid A biosynthetic process"/>
    <property type="evidence" value="ECO:0007669"/>
    <property type="project" value="TreeGrafter"/>
</dbReference>
<comment type="catalytic activity">
    <reaction evidence="14">
        <text>lipid IVA (E. coli) + CMP-3-deoxy-beta-D-manno-octulosonate = alpha-Kdo-(2-&gt;6)-lipid IVA (E. coli) + CMP + H(+)</text>
        <dbReference type="Rhea" id="RHEA:28066"/>
        <dbReference type="ChEBI" id="CHEBI:15378"/>
        <dbReference type="ChEBI" id="CHEBI:58603"/>
        <dbReference type="ChEBI" id="CHEBI:60364"/>
        <dbReference type="ChEBI" id="CHEBI:60377"/>
        <dbReference type="ChEBI" id="CHEBI:85987"/>
        <dbReference type="EC" id="2.4.99.12"/>
    </reaction>
</comment>
<keyword evidence="8 15" id="KW-0418">Kinase</keyword>
<keyword evidence="11 15" id="KW-0472">Membrane</keyword>
<dbReference type="GO" id="GO:0009244">
    <property type="term" value="P:lipopolysaccharide core region biosynthetic process"/>
    <property type="evidence" value="ECO:0007669"/>
    <property type="project" value="UniProtKB-UniRule"/>
</dbReference>
<keyword evidence="9 15" id="KW-0067">ATP-binding</keyword>
<comment type="caution">
    <text evidence="19">The sequence shown here is derived from an EMBL/GenBank/DDBJ whole genome shotgun (WGS) entry which is preliminary data.</text>
</comment>
<dbReference type="Pfam" id="PF06293">
    <property type="entry name" value="Kdo"/>
    <property type="match status" value="1"/>
</dbReference>
<keyword evidence="20" id="KW-1185">Reference proteome</keyword>
<evidence type="ECO:0000256" key="7">
    <source>
        <dbReference type="ARBA" id="ARBA00022741"/>
    </source>
</evidence>
<dbReference type="Proteomes" id="UP000261931">
    <property type="component" value="Unassembled WGS sequence"/>
</dbReference>
<dbReference type="Gene3D" id="3.40.50.11720">
    <property type="entry name" value="3-Deoxy-D-manno-octulosonic-acid transferase, N-terminal domain"/>
    <property type="match status" value="1"/>
</dbReference>
<protein>
    <recommendedName>
        <fullName evidence="12 15">3-deoxy-D-manno-octulosonic acid kinase</fullName>
        <shortName evidence="15">Kdo kinase</shortName>
        <ecNumber evidence="15">2.7.1.166</ecNumber>
    </recommendedName>
</protein>
<dbReference type="InterPro" id="IPR011009">
    <property type="entry name" value="Kinase-like_dom_sf"/>
</dbReference>
<evidence type="ECO:0000256" key="8">
    <source>
        <dbReference type="ARBA" id="ARBA00022777"/>
    </source>
</evidence>
<dbReference type="GO" id="GO:0016301">
    <property type="term" value="F:kinase activity"/>
    <property type="evidence" value="ECO:0007669"/>
    <property type="project" value="UniProtKB-KW"/>
</dbReference>
<feature type="site" description="Transition state stabilizer" evidence="17">
    <location>
        <position position="222"/>
    </location>
</feature>
<reference evidence="19 20" key="1">
    <citation type="submission" date="2018-08" db="EMBL/GenBank/DDBJ databases">
        <title>Hydrogenophaga sp. LA-38 isolated from sludge.</title>
        <authorList>
            <person name="Im W.-T."/>
        </authorList>
    </citation>
    <scope>NUCLEOTIDE SEQUENCE [LARGE SCALE GENOMIC DNA]</scope>
    <source>
        <strain evidence="19 20">LA-38</strain>
    </source>
</reference>
<dbReference type="Gene3D" id="3.40.50.2000">
    <property type="entry name" value="Glycogen Phosphorylase B"/>
    <property type="match status" value="1"/>
</dbReference>
<evidence type="ECO:0000256" key="14">
    <source>
        <dbReference type="ARBA" id="ARBA00049183"/>
    </source>
</evidence>
<name>A0A372EKZ0_9BURK</name>
<evidence type="ECO:0000256" key="11">
    <source>
        <dbReference type="ARBA" id="ARBA00023136"/>
    </source>
</evidence>
<dbReference type="InterPro" id="IPR039901">
    <property type="entry name" value="Kdotransferase"/>
</dbReference>
<dbReference type="Pfam" id="PF04413">
    <property type="entry name" value="Glycos_transf_N"/>
    <property type="match status" value="1"/>
</dbReference>